<organism evidence="7 8">
    <name type="scientific">Saccharothrix violaceirubra</name>
    <dbReference type="NCBI Taxonomy" id="413306"/>
    <lineage>
        <taxon>Bacteria</taxon>
        <taxon>Bacillati</taxon>
        <taxon>Actinomycetota</taxon>
        <taxon>Actinomycetes</taxon>
        <taxon>Pseudonocardiales</taxon>
        <taxon>Pseudonocardiaceae</taxon>
        <taxon>Saccharothrix</taxon>
    </lineage>
</organism>
<evidence type="ECO:0000256" key="3">
    <source>
        <dbReference type="ARBA" id="ARBA00023125"/>
    </source>
</evidence>
<dbReference type="Gene3D" id="1.25.40.10">
    <property type="entry name" value="Tetratricopeptide repeat domain"/>
    <property type="match status" value="3"/>
</dbReference>
<dbReference type="EMBL" id="JACHJS010000001">
    <property type="protein sequence ID" value="MBB4965410.1"/>
    <property type="molecule type" value="Genomic_DNA"/>
</dbReference>
<evidence type="ECO:0000256" key="2">
    <source>
        <dbReference type="ARBA" id="ARBA00023015"/>
    </source>
</evidence>
<proteinExistence type="inferred from homology"/>
<comment type="similarity">
    <text evidence="1">Belongs to the AfsR/DnrI/RedD regulatory family.</text>
</comment>
<dbReference type="InterPro" id="IPR005158">
    <property type="entry name" value="BTAD"/>
</dbReference>
<dbReference type="RefSeq" id="WP_184668932.1">
    <property type="nucleotide sequence ID" value="NZ_JACHJS010000001.1"/>
</dbReference>
<accession>A0A7W7T2H8</accession>
<dbReference type="AlphaFoldDB" id="A0A7W7T2H8"/>
<dbReference type="SUPFAM" id="SSF46894">
    <property type="entry name" value="C-terminal effector domain of the bipartite response regulators"/>
    <property type="match status" value="1"/>
</dbReference>
<evidence type="ECO:0000259" key="6">
    <source>
        <dbReference type="PROSITE" id="PS51755"/>
    </source>
</evidence>
<dbReference type="SMART" id="SM00862">
    <property type="entry name" value="Trans_reg_C"/>
    <property type="match status" value="1"/>
</dbReference>
<dbReference type="InterPro" id="IPR016032">
    <property type="entry name" value="Sig_transdc_resp-reg_C-effctor"/>
</dbReference>
<keyword evidence="2" id="KW-0805">Transcription regulation</keyword>
<gene>
    <name evidence="7" type="ORF">F4559_002769</name>
</gene>
<feature type="domain" description="OmpR/PhoB-type" evidence="6">
    <location>
        <begin position="1"/>
        <end position="104"/>
    </location>
</feature>
<dbReference type="Gene3D" id="1.10.10.10">
    <property type="entry name" value="Winged helix-like DNA-binding domain superfamily/Winged helix DNA-binding domain"/>
    <property type="match status" value="1"/>
</dbReference>
<dbReference type="GO" id="GO:0006355">
    <property type="term" value="P:regulation of DNA-templated transcription"/>
    <property type="evidence" value="ECO:0007669"/>
    <property type="project" value="InterPro"/>
</dbReference>
<dbReference type="GO" id="GO:0000160">
    <property type="term" value="P:phosphorelay signal transduction system"/>
    <property type="evidence" value="ECO:0007669"/>
    <property type="project" value="InterPro"/>
</dbReference>
<keyword evidence="8" id="KW-1185">Reference proteome</keyword>
<dbReference type="Pfam" id="PF13191">
    <property type="entry name" value="AAA_16"/>
    <property type="match status" value="1"/>
</dbReference>
<evidence type="ECO:0000256" key="4">
    <source>
        <dbReference type="ARBA" id="ARBA00023163"/>
    </source>
</evidence>
<dbReference type="Pfam" id="PF00486">
    <property type="entry name" value="Trans_reg_C"/>
    <property type="match status" value="1"/>
</dbReference>
<dbReference type="InterPro" id="IPR011990">
    <property type="entry name" value="TPR-like_helical_dom_sf"/>
</dbReference>
<dbReference type="SUPFAM" id="SSF48452">
    <property type="entry name" value="TPR-like"/>
    <property type="match status" value="2"/>
</dbReference>
<evidence type="ECO:0000256" key="1">
    <source>
        <dbReference type="ARBA" id="ARBA00005820"/>
    </source>
</evidence>
<reference evidence="7 8" key="1">
    <citation type="submission" date="2020-08" db="EMBL/GenBank/DDBJ databases">
        <title>Sequencing the genomes of 1000 actinobacteria strains.</title>
        <authorList>
            <person name="Klenk H.-P."/>
        </authorList>
    </citation>
    <scope>NUCLEOTIDE SEQUENCE [LARGE SCALE GENOMIC DNA]</scope>
    <source>
        <strain evidence="7 8">DSM 45084</strain>
    </source>
</reference>
<dbReference type="SUPFAM" id="SSF52540">
    <property type="entry name" value="P-loop containing nucleoside triphosphate hydrolases"/>
    <property type="match status" value="1"/>
</dbReference>
<feature type="DNA-binding region" description="OmpR/PhoB-type" evidence="5">
    <location>
        <begin position="1"/>
        <end position="104"/>
    </location>
</feature>
<keyword evidence="3 5" id="KW-0238">DNA-binding</keyword>
<keyword evidence="4" id="KW-0804">Transcription</keyword>
<evidence type="ECO:0000313" key="8">
    <source>
        <dbReference type="Proteomes" id="UP000542674"/>
    </source>
</evidence>
<dbReference type="InterPro" id="IPR027417">
    <property type="entry name" value="P-loop_NTPase"/>
</dbReference>
<dbReference type="PROSITE" id="PS51755">
    <property type="entry name" value="OMPR_PHOB"/>
    <property type="match status" value="1"/>
</dbReference>
<protein>
    <submittedName>
        <fullName evidence="7">DNA-binding SARP family transcriptional activator/tetratricopeptide (TPR) repeat protein</fullName>
    </submittedName>
</protein>
<sequence length="1131" mass="120208">MTTADRSLRVALLGPVRAWVGGREVVLGSARQRGVFAVLALRPGVVVRRDEIVRAVWGDEPPATAEGSVYTYVSALRKALEPERPRGAASRLLESVGPGYRLVLGSDASDVAGFEDLRRRARSAVDEGRPADAVRLLDEASALWRGTPLAGLDGPFAHAQRLRLGEVRAAARESRAEAALASGAHPDVIADLGALVTEEPLRERARELLMSALHHAGRGAEALEVFREARRVLRDELGVEPGPGLRAAHERVLGGGPARPAPRPAPVARPAGPVLVGRDPEIAVVRGLVGDLAGGRGRALWIEGELGIGKSALLDVVLAGSAAAGHEVAHAVADELGTRFPLRPTLDCLGVDVLSPDPRRAEIAAALRDRRSAAGSVFAGDPVAQAVDRLAALVERLCAERPLVLALDDLQWADDGSVELWRMLAASTRRLPLLLIGAARPVPRPAGVTRLRRDVAAGGVVLDLAPLTDGAVTDILAARVGGEPGPGLRRIAAGAGGNPLYAREVADALVREHAVRFEGPLADVPPDVLDRTPPSLVSAVTDRLEFLSAPTREVLRFAAVLGGEFAVGDLSVVLGRPVPALLPAFTEALAAGVLRDAGPRMAFRHPLIRQALHDGTSPAVRGALHHQAAQALAAADAPVEHVAGQLLAVPDGIGGWAVEWMATRAPALVHRAPLVAADLLRRCLRSLDESDDRQPVLAACLGNALFRIGLDAEAEEWTRRALPRLRDPDRIAEARWTLAYVPFRSSRPRAALDALREALVDTTLTDTWRARLLSLLGLVRRAGVGELDAAADSARQAIEAGRRAGDPFAIGQALEVLWQVDAVRRDYLSAVGHLDHALEVVGSDPATTDLRLVLLDNRVFTLQCLDRLDEATETMRSAFAVAGEHTPAASLHLGAAVHRFWLGDWDDAVTRLDRLLADDPDLTGFGLREGGPVLVHGVAALIAAHRDDEVGLRTHLAAGADMPQVTVAYLENRDFLVAAQATTAERGGDHEGAVKLLAAMLDPRTAVETTLRHQWLPELVRLASRIEDRDTALGAVEACELEAARETSVARAAAAARRCRALFDRDPDGLLAVAAHYRSVGRAYEAARTLDDAATLLGRTPRAADVRQEAVALYRGFGAEWDVRRLLGGSG</sequence>
<dbReference type="GO" id="GO:0003677">
    <property type="term" value="F:DNA binding"/>
    <property type="evidence" value="ECO:0007669"/>
    <property type="project" value="UniProtKB-UniRule"/>
</dbReference>
<dbReference type="CDD" id="cd15831">
    <property type="entry name" value="BTAD"/>
    <property type="match status" value="1"/>
</dbReference>
<dbReference type="CDD" id="cd00383">
    <property type="entry name" value="trans_reg_C"/>
    <property type="match status" value="1"/>
</dbReference>
<dbReference type="InterPro" id="IPR041664">
    <property type="entry name" value="AAA_16"/>
</dbReference>
<comment type="caution">
    <text evidence="7">The sequence shown here is derived from an EMBL/GenBank/DDBJ whole genome shotgun (WGS) entry which is preliminary data.</text>
</comment>
<dbReference type="PANTHER" id="PTHR35807">
    <property type="entry name" value="TRANSCRIPTIONAL REGULATOR REDD-RELATED"/>
    <property type="match status" value="1"/>
</dbReference>
<evidence type="ECO:0000313" key="7">
    <source>
        <dbReference type="EMBL" id="MBB4965410.1"/>
    </source>
</evidence>
<evidence type="ECO:0000256" key="5">
    <source>
        <dbReference type="PROSITE-ProRule" id="PRU01091"/>
    </source>
</evidence>
<dbReference type="PANTHER" id="PTHR35807:SF1">
    <property type="entry name" value="TRANSCRIPTIONAL REGULATOR REDD"/>
    <property type="match status" value="1"/>
</dbReference>
<name>A0A7W7T2H8_9PSEU</name>
<dbReference type="InterPro" id="IPR001867">
    <property type="entry name" value="OmpR/PhoB-type_DNA-bd"/>
</dbReference>
<dbReference type="InterPro" id="IPR036388">
    <property type="entry name" value="WH-like_DNA-bd_sf"/>
</dbReference>
<dbReference type="SMART" id="SM01043">
    <property type="entry name" value="BTAD"/>
    <property type="match status" value="1"/>
</dbReference>
<dbReference type="Pfam" id="PF03704">
    <property type="entry name" value="BTAD"/>
    <property type="match status" value="1"/>
</dbReference>
<dbReference type="InterPro" id="IPR051677">
    <property type="entry name" value="AfsR-DnrI-RedD_regulator"/>
</dbReference>
<dbReference type="Proteomes" id="UP000542674">
    <property type="component" value="Unassembled WGS sequence"/>
</dbReference>